<organism evidence="3 4">
    <name type="scientific">Serendipita vermifera MAFF 305830</name>
    <dbReference type="NCBI Taxonomy" id="933852"/>
    <lineage>
        <taxon>Eukaryota</taxon>
        <taxon>Fungi</taxon>
        <taxon>Dikarya</taxon>
        <taxon>Basidiomycota</taxon>
        <taxon>Agaricomycotina</taxon>
        <taxon>Agaricomycetes</taxon>
        <taxon>Sebacinales</taxon>
        <taxon>Serendipitaceae</taxon>
        <taxon>Serendipita</taxon>
    </lineage>
</organism>
<dbReference type="EMBL" id="KN824318">
    <property type="protein sequence ID" value="KIM25039.1"/>
    <property type="molecule type" value="Genomic_DNA"/>
</dbReference>
<reference evidence="3 4" key="1">
    <citation type="submission" date="2014-04" db="EMBL/GenBank/DDBJ databases">
        <authorList>
            <consortium name="DOE Joint Genome Institute"/>
            <person name="Kuo A."/>
            <person name="Zuccaro A."/>
            <person name="Kohler A."/>
            <person name="Nagy L.G."/>
            <person name="Floudas D."/>
            <person name="Copeland A."/>
            <person name="Barry K.W."/>
            <person name="Cichocki N."/>
            <person name="Veneault-Fourrey C."/>
            <person name="LaButti K."/>
            <person name="Lindquist E.A."/>
            <person name="Lipzen A."/>
            <person name="Lundell T."/>
            <person name="Morin E."/>
            <person name="Murat C."/>
            <person name="Sun H."/>
            <person name="Tunlid A."/>
            <person name="Henrissat B."/>
            <person name="Grigoriev I.V."/>
            <person name="Hibbett D.S."/>
            <person name="Martin F."/>
            <person name="Nordberg H.P."/>
            <person name="Cantor M.N."/>
            <person name="Hua S.X."/>
        </authorList>
    </citation>
    <scope>NUCLEOTIDE SEQUENCE [LARGE SCALE GENOMIC DNA]</scope>
    <source>
        <strain evidence="3 4">MAFF 305830</strain>
    </source>
</reference>
<dbReference type="HOGENOM" id="CLU_151409_2_2_1"/>
<dbReference type="EMBL" id="KN824296">
    <property type="protein sequence ID" value="KIM27947.1"/>
    <property type="molecule type" value="Genomic_DNA"/>
</dbReference>
<evidence type="ECO:0000313" key="3">
    <source>
        <dbReference type="EMBL" id="KIM27947.1"/>
    </source>
</evidence>
<dbReference type="Pfam" id="PF05347">
    <property type="entry name" value="Complex1_LYR"/>
    <property type="match status" value="1"/>
</dbReference>
<proteinExistence type="predicted"/>
<evidence type="ECO:0000313" key="2">
    <source>
        <dbReference type="EMBL" id="KIM25039.1"/>
    </source>
</evidence>
<name>A0A0C2XFT1_SERVB</name>
<reference evidence="3" key="3">
    <citation type="submission" date="2015-02" db="EMBL/GenBank/DDBJ databases">
        <title>Evolutionary Origins and Diversification of the Mycorrhizal Mutualists.</title>
        <authorList>
            <consortium name="DOE Joint Genome Institute"/>
            <consortium name="Mycorrhizal Genomics Consortium"/>
            <person name="Kohler A."/>
            <person name="Kuo A."/>
            <person name="Nagy L.G."/>
            <person name="Floudas D."/>
            <person name="Copeland A."/>
            <person name="Barry K.W."/>
            <person name="Cichocki N."/>
            <person name="Veneault-Fourrey C."/>
            <person name="LaButti K."/>
            <person name="Lindquist E.A."/>
            <person name="Lipzen A."/>
            <person name="Lundell T."/>
            <person name="Morin E."/>
            <person name="Murat C."/>
            <person name="Riley R."/>
            <person name="Ohm R."/>
            <person name="Sun H."/>
            <person name="Tunlid A."/>
            <person name="Henrissat B."/>
            <person name="Grigoriev I.V."/>
            <person name="Hibbett D.S."/>
            <person name="Martin F."/>
        </authorList>
    </citation>
    <scope>NUCLEOTIDE SEQUENCE</scope>
    <source>
        <strain evidence="3">MAFF 305830</strain>
    </source>
</reference>
<gene>
    <name evidence="3" type="ORF">M408DRAFT_329852</name>
    <name evidence="2" type="ORF">M408DRAFT_331499</name>
</gene>
<sequence>MSTGLSLKHFILRVKVLHFYRSVIRASRFIPSVDGRKDTIRWVREEIEQSSHLTNTERIEQELSHLQRLMKQALPGFELAAKSKIMPKT</sequence>
<feature type="domain" description="Complex 1 LYR protein" evidence="1">
    <location>
        <begin position="15"/>
        <end position="69"/>
    </location>
</feature>
<dbReference type="Proteomes" id="UP000054097">
    <property type="component" value="Unassembled WGS sequence"/>
</dbReference>
<keyword evidence="4" id="KW-1185">Reference proteome</keyword>
<protein>
    <recommendedName>
        <fullName evidence="1">Complex 1 LYR protein domain-containing protein</fullName>
    </recommendedName>
</protein>
<dbReference type="OrthoDB" id="74240at2759"/>
<evidence type="ECO:0000313" key="4">
    <source>
        <dbReference type="Proteomes" id="UP000054097"/>
    </source>
</evidence>
<accession>A0A0C2XFT1</accession>
<evidence type="ECO:0000259" key="1">
    <source>
        <dbReference type="Pfam" id="PF05347"/>
    </source>
</evidence>
<dbReference type="STRING" id="933852.A0A0C2XFT1"/>
<dbReference type="AlphaFoldDB" id="A0A0C2XFT1"/>
<reference evidence="4" key="2">
    <citation type="submission" date="2015-01" db="EMBL/GenBank/DDBJ databases">
        <title>Evolutionary Origins and Diversification of the Mycorrhizal Mutualists.</title>
        <authorList>
            <consortium name="DOE Joint Genome Institute"/>
            <consortium name="Mycorrhizal Genomics Consortium"/>
            <person name="Kohler A."/>
            <person name="Kuo A."/>
            <person name="Nagy L.G."/>
            <person name="Floudas D."/>
            <person name="Copeland A."/>
            <person name="Barry K.W."/>
            <person name="Cichocki N."/>
            <person name="Veneault-Fourrey C."/>
            <person name="LaButti K."/>
            <person name="Lindquist E.A."/>
            <person name="Lipzen A."/>
            <person name="Lundell T."/>
            <person name="Morin E."/>
            <person name="Murat C."/>
            <person name="Riley R."/>
            <person name="Ohm R."/>
            <person name="Sun H."/>
            <person name="Tunlid A."/>
            <person name="Henrissat B."/>
            <person name="Grigoriev I.V."/>
            <person name="Hibbett D.S."/>
            <person name="Martin F."/>
        </authorList>
    </citation>
    <scope>NUCLEOTIDE SEQUENCE [LARGE SCALE GENOMIC DNA]</scope>
    <source>
        <strain evidence="4">MAFF 305830</strain>
    </source>
</reference>
<dbReference type="InterPro" id="IPR008011">
    <property type="entry name" value="Complex1_LYR_dom"/>
</dbReference>